<evidence type="ECO:0000313" key="3">
    <source>
        <dbReference type="Proteomes" id="UP000238007"/>
    </source>
</evidence>
<dbReference type="EMBL" id="PVTP01000002">
    <property type="protein sequence ID" value="PRY79396.1"/>
    <property type="molecule type" value="Genomic_DNA"/>
</dbReference>
<keyword evidence="3" id="KW-1185">Reference proteome</keyword>
<protein>
    <submittedName>
        <fullName evidence="2">Uncharacterized protein</fullName>
    </submittedName>
</protein>
<evidence type="ECO:0000256" key="1">
    <source>
        <dbReference type="SAM" id="MobiDB-lite"/>
    </source>
</evidence>
<reference evidence="2 3" key="1">
    <citation type="submission" date="2018-03" db="EMBL/GenBank/DDBJ databases">
        <title>Genomic Encyclopedia of Archaeal and Bacterial Type Strains, Phase II (KMG-II): from individual species to whole genera.</title>
        <authorList>
            <person name="Goeker M."/>
        </authorList>
    </citation>
    <scope>NUCLEOTIDE SEQUENCE [LARGE SCALE GENOMIC DNA]</scope>
    <source>
        <strain evidence="2 3">DSM 101533</strain>
    </source>
</reference>
<dbReference type="RefSeq" id="WP_106354538.1">
    <property type="nucleotide sequence ID" value="NZ_PVTP01000002.1"/>
</dbReference>
<comment type="caution">
    <text evidence="2">The sequence shown here is derived from an EMBL/GenBank/DDBJ whole genome shotgun (WGS) entry which is preliminary data.</text>
</comment>
<name>A0A2T0W2L7_9RHOB</name>
<evidence type="ECO:0000313" key="2">
    <source>
        <dbReference type="EMBL" id="PRY79396.1"/>
    </source>
</evidence>
<gene>
    <name evidence="2" type="ORF">CLV80_10239</name>
</gene>
<proteinExistence type="predicted"/>
<feature type="region of interest" description="Disordered" evidence="1">
    <location>
        <begin position="49"/>
        <end position="71"/>
    </location>
</feature>
<organism evidence="2 3">
    <name type="scientific">Yoonia maritima</name>
    <dbReference type="NCBI Taxonomy" id="1435347"/>
    <lineage>
        <taxon>Bacteria</taxon>
        <taxon>Pseudomonadati</taxon>
        <taxon>Pseudomonadota</taxon>
        <taxon>Alphaproteobacteria</taxon>
        <taxon>Rhodobacterales</taxon>
        <taxon>Paracoccaceae</taxon>
        <taxon>Yoonia</taxon>
    </lineage>
</organism>
<accession>A0A2T0W2L7</accession>
<dbReference type="AlphaFoldDB" id="A0A2T0W2L7"/>
<dbReference type="Proteomes" id="UP000238007">
    <property type="component" value="Unassembled WGS sequence"/>
</dbReference>
<dbReference type="OrthoDB" id="7659348at2"/>
<sequence>MGHDWIIDVLADLKRFANTHDLPMLEAQLENTTLVASAEIGRMVEDTCHLTQGDGPGNRQFSPSIGAGRRA</sequence>